<accession>A0A9W4DXY7</accession>
<name>A0A9W4DXY7_9ACTN</name>
<dbReference type="EMBL" id="CAJSLV010000103">
    <property type="protein sequence ID" value="CAG6398528.1"/>
    <property type="molecule type" value="Genomic_DNA"/>
</dbReference>
<proteinExistence type="predicted"/>
<evidence type="ECO:0000313" key="2">
    <source>
        <dbReference type="Proteomes" id="UP001152519"/>
    </source>
</evidence>
<comment type="caution">
    <text evidence="1">The sequence shown here is derived from an EMBL/GenBank/DDBJ whole genome shotgun (WGS) entry which is preliminary data.</text>
</comment>
<protein>
    <submittedName>
        <fullName evidence="1">Uncharacterized protein</fullName>
    </submittedName>
</protein>
<gene>
    <name evidence="1" type="ORF">SCOCK_70212</name>
</gene>
<evidence type="ECO:0000313" key="1">
    <source>
        <dbReference type="EMBL" id="CAG6398528.1"/>
    </source>
</evidence>
<keyword evidence="2" id="KW-1185">Reference proteome</keyword>
<dbReference type="AlphaFoldDB" id="A0A9W4DXY7"/>
<organism evidence="1 2">
    <name type="scientific">Actinacidiphila cocklensis</name>
    <dbReference type="NCBI Taxonomy" id="887465"/>
    <lineage>
        <taxon>Bacteria</taxon>
        <taxon>Bacillati</taxon>
        <taxon>Actinomycetota</taxon>
        <taxon>Actinomycetes</taxon>
        <taxon>Kitasatosporales</taxon>
        <taxon>Streptomycetaceae</taxon>
        <taxon>Actinacidiphila</taxon>
    </lineage>
</organism>
<dbReference type="Proteomes" id="UP001152519">
    <property type="component" value="Unassembled WGS sequence"/>
</dbReference>
<reference evidence="1" key="1">
    <citation type="submission" date="2021-05" db="EMBL/GenBank/DDBJ databases">
        <authorList>
            <person name="Arsene-Ploetze F."/>
        </authorList>
    </citation>
    <scope>NUCLEOTIDE SEQUENCE</scope>
    <source>
        <strain evidence="1">DSM 42138</strain>
    </source>
</reference>
<sequence>MTTPTTGDTCEVARRVATVLLDACQRLADQQAAVRAALADNGRSIHDFARLAEYQAAIADFHHRVTAEATAFVTRRLP</sequence>